<proteinExistence type="predicted"/>
<dbReference type="EMBL" id="CP002838">
    <property type="protein sequence ID" value="AEM37945.1"/>
    <property type="molecule type" value="Genomic_DNA"/>
</dbReference>
<keyword evidence="5" id="KW-0479">Metal-binding</keyword>
<dbReference type="STRING" id="694429.Pyrfu_0073"/>
<dbReference type="GeneID" id="11139699"/>
<dbReference type="PANTHER" id="PTHR43344">
    <property type="entry name" value="PHOSPHOSERINE PHOSPHATASE"/>
    <property type="match status" value="1"/>
</dbReference>
<evidence type="ECO:0000256" key="6">
    <source>
        <dbReference type="ARBA" id="ARBA00022801"/>
    </source>
</evidence>
<evidence type="ECO:0000256" key="4">
    <source>
        <dbReference type="ARBA" id="ARBA00022605"/>
    </source>
</evidence>
<dbReference type="NCBIfam" id="TIGR01488">
    <property type="entry name" value="HAD-SF-IB"/>
    <property type="match status" value="1"/>
</dbReference>
<dbReference type="eggNOG" id="arCOG01158">
    <property type="taxonomic scope" value="Archaea"/>
</dbReference>
<dbReference type="GO" id="GO:0005737">
    <property type="term" value="C:cytoplasm"/>
    <property type="evidence" value="ECO:0007669"/>
    <property type="project" value="TreeGrafter"/>
</dbReference>
<keyword evidence="7" id="KW-0460">Magnesium</keyword>
<evidence type="ECO:0000256" key="8">
    <source>
        <dbReference type="ARBA" id="ARBA00023299"/>
    </source>
</evidence>
<dbReference type="GO" id="GO:0000287">
    <property type="term" value="F:magnesium ion binding"/>
    <property type="evidence" value="ECO:0007669"/>
    <property type="project" value="TreeGrafter"/>
</dbReference>
<accession>G0EE29</accession>
<dbReference type="Gene3D" id="3.40.50.1000">
    <property type="entry name" value="HAD superfamily/HAD-like"/>
    <property type="match status" value="1"/>
</dbReference>
<dbReference type="EC" id="3.1.3.3" evidence="3"/>
<dbReference type="GO" id="GO:0036424">
    <property type="term" value="F:L-phosphoserine phosphatase activity"/>
    <property type="evidence" value="ECO:0007669"/>
    <property type="project" value="TreeGrafter"/>
</dbReference>
<organism evidence="9 10">
    <name type="scientific">Pyrolobus fumarii (strain DSM 11204 / 1A)</name>
    <dbReference type="NCBI Taxonomy" id="694429"/>
    <lineage>
        <taxon>Archaea</taxon>
        <taxon>Thermoproteota</taxon>
        <taxon>Thermoprotei</taxon>
        <taxon>Desulfurococcales</taxon>
        <taxon>Pyrodictiaceae</taxon>
        <taxon>Pyrolobus</taxon>
    </lineage>
</organism>
<dbReference type="InParanoid" id="G0EE29"/>
<gene>
    <name evidence="9" type="ordered locus">Pyrfu_0073</name>
</gene>
<comment type="pathway">
    <text evidence="2">Amino-acid biosynthesis; L-serine biosynthesis; L-serine from 3-phospho-D-glycerate: step 3/3.</text>
</comment>
<evidence type="ECO:0000313" key="9">
    <source>
        <dbReference type="EMBL" id="AEM37945.1"/>
    </source>
</evidence>
<evidence type="ECO:0000256" key="7">
    <source>
        <dbReference type="ARBA" id="ARBA00022842"/>
    </source>
</evidence>
<dbReference type="HOGENOM" id="CLU_036368_4_5_2"/>
<dbReference type="GO" id="GO:0006564">
    <property type="term" value="P:L-serine biosynthetic process"/>
    <property type="evidence" value="ECO:0007669"/>
    <property type="project" value="UniProtKB-KW"/>
</dbReference>
<dbReference type="AlphaFoldDB" id="G0EE29"/>
<comment type="cofactor">
    <cofactor evidence="1">
        <name>Mg(2+)</name>
        <dbReference type="ChEBI" id="CHEBI:18420"/>
    </cofactor>
</comment>
<dbReference type="OrthoDB" id="10041at2157"/>
<dbReference type="RefSeq" id="WP_014025622.1">
    <property type="nucleotide sequence ID" value="NC_015931.1"/>
</dbReference>
<evidence type="ECO:0000313" key="10">
    <source>
        <dbReference type="Proteomes" id="UP000001037"/>
    </source>
</evidence>
<dbReference type="InterPro" id="IPR023214">
    <property type="entry name" value="HAD_sf"/>
</dbReference>
<dbReference type="InterPro" id="IPR050582">
    <property type="entry name" value="HAD-like_SerB"/>
</dbReference>
<evidence type="ECO:0000256" key="1">
    <source>
        <dbReference type="ARBA" id="ARBA00001946"/>
    </source>
</evidence>
<keyword evidence="8" id="KW-0718">Serine biosynthesis</keyword>
<reference evidence="9 10" key="1">
    <citation type="journal article" date="2011" name="Stand. Genomic Sci.">
        <title>Complete genome sequence of the hyperthermophilic chemolithoautotroph Pyrolobus fumarii type strain (1A).</title>
        <authorList>
            <person name="Anderson I."/>
            <person name="Goker M."/>
            <person name="Nolan M."/>
            <person name="Lucas S."/>
            <person name="Hammon N."/>
            <person name="Deshpande S."/>
            <person name="Cheng J.F."/>
            <person name="Tapia R."/>
            <person name="Han C."/>
            <person name="Goodwin L."/>
            <person name="Pitluck S."/>
            <person name="Huntemann M."/>
            <person name="Liolios K."/>
            <person name="Ivanova N."/>
            <person name="Pagani I."/>
            <person name="Mavromatis K."/>
            <person name="Ovchinikova G."/>
            <person name="Pati A."/>
            <person name="Chen A."/>
            <person name="Palaniappan K."/>
            <person name="Land M."/>
            <person name="Hauser L."/>
            <person name="Brambilla E.M."/>
            <person name="Huber H."/>
            <person name="Yasawong M."/>
            <person name="Rohde M."/>
            <person name="Spring S."/>
            <person name="Abt B."/>
            <person name="Sikorski J."/>
            <person name="Wirth R."/>
            <person name="Detter J.C."/>
            <person name="Woyke T."/>
            <person name="Bristow J."/>
            <person name="Eisen J.A."/>
            <person name="Markowitz V."/>
            <person name="Hugenholtz P."/>
            <person name="Kyrpides N.C."/>
            <person name="Klenk H.P."/>
            <person name="Lapidus A."/>
        </authorList>
    </citation>
    <scope>NUCLEOTIDE SEQUENCE [LARGE SCALE GENOMIC DNA]</scope>
    <source>
        <strain evidence="10">DSM 11204 / 1A</strain>
    </source>
</reference>
<dbReference type="Proteomes" id="UP000001037">
    <property type="component" value="Chromosome"/>
</dbReference>
<dbReference type="NCBIfam" id="TIGR01491">
    <property type="entry name" value="HAD-SF-IB-PSPlk"/>
    <property type="match status" value="1"/>
</dbReference>
<dbReference type="SUPFAM" id="SSF56784">
    <property type="entry name" value="HAD-like"/>
    <property type="match status" value="1"/>
</dbReference>
<dbReference type="InterPro" id="IPR006386">
    <property type="entry name" value="HAD-SF_hydro_IB_PSP-like_arc"/>
</dbReference>
<keyword evidence="10" id="KW-1185">Reference proteome</keyword>
<dbReference type="PANTHER" id="PTHR43344:SF2">
    <property type="entry name" value="PHOSPHOSERINE PHOSPHATASE"/>
    <property type="match status" value="1"/>
</dbReference>
<dbReference type="InterPro" id="IPR036412">
    <property type="entry name" value="HAD-like_sf"/>
</dbReference>
<dbReference type="KEGG" id="pfm:Pyrfu_0073"/>
<keyword evidence="6 9" id="KW-0378">Hydrolase</keyword>
<evidence type="ECO:0000256" key="3">
    <source>
        <dbReference type="ARBA" id="ARBA00012640"/>
    </source>
</evidence>
<protein>
    <recommendedName>
        <fullName evidence="3">phosphoserine phosphatase</fullName>
        <ecNumber evidence="3">3.1.3.3</ecNumber>
    </recommendedName>
</protein>
<evidence type="ECO:0000256" key="2">
    <source>
        <dbReference type="ARBA" id="ARBA00005135"/>
    </source>
</evidence>
<sequence length="223" mass="24287">MATPRMLVVFDVDGVLVAPRSSWDVVHEALGTSNEAKVYAELFWKGLLSYMDWMLADTQLWLNAEPRLDREMLEDILSVAEPLPEAIEASNLLRRKGAEIVLISGGINLVVERVAKSIGARLFVSPRLIFDNRGKLLPGGMPVVEADAKHRWLLRFTAELGVPLNRVAVVGDTRVDAPMMRLSGCGVAVRPADDVVVKAAGGRVARDPLEAAELILNECLGPA</sequence>
<evidence type="ECO:0000256" key="5">
    <source>
        <dbReference type="ARBA" id="ARBA00022723"/>
    </source>
</evidence>
<name>G0EE29_PYRF1</name>
<dbReference type="Pfam" id="PF12710">
    <property type="entry name" value="HAD"/>
    <property type="match status" value="1"/>
</dbReference>
<keyword evidence="4" id="KW-0028">Amino-acid biosynthesis</keyword>